<organism evidence="4 5">
    <name type="scientific">Ceratodon purpureus</name>
    <name type="common">Fire moss</name>
    <name type="synonym">Dicranum purpureum</name>
    <dbReference type="NCBI Taxonomy" id="3225"/>
    <lineage>
        <taxon>Eukaryota</taxon>
        <taxon>Viridiplantae</taxon>
        <taxon>Streptophyta</taxon>
        <taxon>Embryophyta</taxon>
        <taxon>Bryophyta</taxon>
        <taxon>Bryophytina</taxon>
        <taxon>Bryopsida</taxon>
        <taxon>Dicranidae</taxon>
        <taxon>Pseudoditrichales</taxon>
        <taxon>Ditrichaceae</taxon>
        <taxon>Ceratodon</taxon>
    </lineage>
</organism>
<dbReference type="AlphaFoldDB" id="A0A8T0GF22"/>
<dbReference type="SUPFAM" id="SSF47040">
    <property type="entry name" value="Kix domain of CBP (creb binding protein)"/>
    <property type="match status" value="1"/>
</dbReference>
<evidence type="ECO:0000256" key="1">
    <source>
        <dbReference type="ARBA" id="ARBA00004123"/>
    </source>
</evidence>
<keyword evidence="2" id="KW-0539">Nucleus</keyword>
<feature type="domain" description="Mediator complex subunit 15 KIX" evidence="3">
    <location>
        <begin position="3"/>
        <end position="77"/>
    </location>
</feature>
<evidence type="ECO:0000259" key="3">
    <source>
        <dbReference type="Pfam" id="PF16987"/>
    </source>
</evidence>
<proteinExistence type="predicted"/>
<comment type="subcellular location">
    <subcellularLocation>
        <location evidence="1">Nucleus</location>
    </subcellularLocation>
</comment>
<accession>A0A8T0GF22</accession>
<name>A0A8T0GF22_CERPU</name>
<reference evidence="4 5" key="1">
    <citation type="submission" date="2020-06" db="EMBL/GenBank/DDBJ databases">
        <title>WGS assembly of Ceratodon purpureus strain R40.</title>
        <authorList>
            <person name="Carey S.B."/>
            <person name="Jenkins J."/>
            <person name="Shu S."/>
            <person name="Lovell J.T."/>
            <person name="Sreedasyam A."/>
            <person name="Maumus F."/>
            <person name="Tiley G.P."/>
            <person name="Fernandez-Pozo N."/>
            <person name="Barry K."/>
            <person name="Chen C."/>
            <person name="Wang M."/>
            <person name="Lipzen A."/>
            <person name="Daum C."/>
            <person name="Saski C.A."/>
            <person name="Payton A.C."/>
            <person name="Mcbreen J.C."/>
            <person name="Conrad R.E."/>
            <person name="Kollar L.M."/>
            <person name="Olsson S."/>
            <person name="Huttunen S."/>
            <person name="Landis J.B."/>
            <person name="Wickett N.J."/>
            <person name="Johnson M.G."/>
            <person name="Rensing S.A."/>
            <person name="Grimwood J."/>
            <person name="Schmutz J."/>
            <person name="Mcdaniel S.F."/>
        </authorList>
    </citation>
    <scope>NUCLEOTIDE SEQUENCE [LARGE SCALE GENOMIC DNA]</scope>
    <source>
        <strain evidence="4 5">R40</strain>
    </source>
</reference>
<dbReference type="GO" id="GO:0005634">
    <property type="term" value="C:nucleus"/>
    <property type="evidence" value="ECO:0007669"/>
    <property type="project" value="UniProtKB-SubCell"/>
</dbReference>
<dbReference type="PANTHER" id="PTHR36396">
    <property type="entry name" value="MALTASE-GLUCOAMYLASE, INTESTINAL PROTEIN"/>
    <property type="match status" value="1"/>
</dbReference>
<sequence>MDNSWRSNLSHESRNKIVNRILANLQRHMPAPPGQDGVDELIRVARRFEEKIFQVANDQNDYLRKISLKLMSLDTVSKGRNPLITGATSTNLGEIEEENFVNMDVSVPPPETAIPFVEVLGPDGMKKRFAQGTRAGFVVDRFNKLNPNDSKPVVCIQAHKEGEEPIEYGPEVELQVLHDKSWTLQSVSEYAFPILHSDESSQSKKVCLRHPKSEGVLV</sequence>
<dbReference type="EMBL" id="CM026432">
    <property type="protein sequence ID" value="KAG0557275.1"/>
    <property type="molecule type" value="Genomic_DNA"/>
</dbReference>
<dbReference type="InterPro" id="IPR036529">
    <property type="entry name" value="KIX_dom_sf"/>
</dbReference>
<dbReference type="PANTHER" id="PTHR36396:SF1">
    <property type="entry name" value="MALTASE-GLUCOAMYLASE, INTESTINAL PROTEIN"/>
    <property type="match status" value="1"/>
</dbReference>
<keyword evidence="5" id="KW-1185">Reference proteome</keyword>
<protein>
    <recommendedName>
        <fullName evidence="3">Mediator complex subunit 15 KIX domain-containing protein</fullName>
    </recommendedName>
</protein>
<gene>
    <name evidence="4" type="ORF">KC19_11G116000</name>
</gene>
<dbReference type="Gene3D" id="1.10.246.20">
    <property type="entry name" value="Coactivator CBP, KIX domain"/>
    <property type="match status" value="1"/>
</dbReference>
<evidence type="ECO:0000313" key="5">
    <source>
        <dbReference type="Proteomes" id="UP000822688"/>
    </source>
</evidence>
<dbReference type="GO" id="GO:0006355">
    <property type="term" value="P:regulation of DNA-templated transcription"/>
    <property type="evidence" value="ECO:0007669"/>
    <property type="project" value="InterPro"/>
</dbReference>
<dbReference type="Pfam" id="PF16987">
    <property type="entry name" value="KIX_2"/>
    <property type="match status" value="1"/>
</dbReference>
<evidence type="ECO:0000313" key="4">
    <source>
        <dbReference type="EMBL" id="KAG0557275.1"/>
    </source>
</evidence>
<dbReference type="GO" id="GO:0003712">
    <property type="term" value="F:transcription coregulator activity"/>
    <property type="evidence" value="ECO:0007669"/>
    <property type="project" value="InterPro"/>
</dbReference>
<dbReference type="InterPro" id="IPR036546">
    <property type="entry name" value="MED15_KIX"/>
</dbReference>
<evidence type="ECO:0000256" key="2">
    <source>
        <dbReference type="ARBA" id="ARBA00023242"/>
    </source>
</evidence>
<dbReference type="Proteomes" id="UP000822688">
    <property type="component" value="Chromosome 11"/>
</dbReference>
<comment type="caution">
    <text evidence="4">The sequence shown here is derived from an EMBL/GenBank/DDBJ whole genome shotgun (WGS) entry which is preliminary data.</text>
</comment>